<dbReference type="Pfam" id="PF08447">
    <property type="entry name" value="PAS_3"/>
    <property type="match status" value="1"/>
</dbReference>
<dbReference type="Pfam" id="PF00015">
    <property type="entry name" value="MCPsignal"/>
    <property type="match status" value="1"/>
</dbReference>
<evidence type="ECO:0000259" key="7">
    <source>
        <dbReference type="PROSITE" id="PS50112"/>
    </source>
</evidence>
<dbReference type="GO" id="GO:0007165">
    <property type="term" value="P:signal transduction"/>
    <property type="evidence" value="ECO:0007669"/>
    <property type="project" value="UniProtKB-KW"/>
</dbReference>
<proteinExistence type="predicted"/>
<dbReference type="InterPro" id="IPR035965">
    <property type="entry name" value="PAS-like_dom_sf"/>
</dbReference>
<dbReference type="InterPro" id="IPR013655">
    <property type="entry name" value="PAS_fold_3"/>
</dbReference>
<protein>
    <submittedName>
        <fullName evidence="8">Methyl-accepting chemotaxis protein</fullName>
    </submittedName>
</protein>
<dbReference type="SUPFAM" id="SSF55785">
    <property type="entry name" value="PYP-like sensor domain (PAS domain)"/>
    <property type="match status" value="1"/>
</dbReference>
<dbReference type="SMART" id="SM00283">
    <property type="entry name" value="MA"/>
    <property type="match status" value="1"/>
</dbReference>
<dbReference type="Gene3D" id="1.10.287.950">
    <property type="entry name" value="Methyl-accepting chemotaxis protein"/>
    <property type="match status" value="1"/>
</dbReference>
<dbReference type="GO" id="GO:0006935">
    <property type="term" value="P:chemotaxis"/>
    <property type="evidence" value="ECO:0007669"/>
    <property type="project" value="UniProtKB-ARBA"/>
</dbReference>
<feature type="domain" description="Methyl-accepting transducer" evidence="6">
    <location>
        <begin position="229"/>
        <end position="465"/>
    </location>
</feature>
<dbReference type="PANTHER" id="PTHR32089:SF52">
    <property type="entry name" value="CHEMOTAXIS SIGNAL TRANSDUCTION SYSTEM METHYL ACCEPTING SENSORY TRANSDUCER WITH PAS SENSORY DOMAIN"/>
    <property type="match status" value="1"/>
</dbReference>
<feature type="domain" description="PAS" evidence="7">
    <location>
        <begin position="1"/>
        <end position="64"/>
    </location>
</feature>
<dbReference type="NCBIfam" id="TIGR00229">
    <property type="entry name" value="sensory_box"/>
    <property type="match status" value="1"/>
</dbReference>
<keyword evidence="9" id="KW-1185">Reference proteome</keyword>
<evidence type="ECO:0000256" key="1">
    <source>
        <dbReference type="ARBA" id="ARBA00004370"/>
    </source>
</evidence>
<evidence type="ECO:0000259" key="6">
    <source>
        <dbReference type="PROSITE" id="PS50111"/>
    </source>
</evidence>
<dbReference type="OrthoDB" id="6220038at2"/>
<evidence type="ECO:0000313" key="9">
    <source>
        <dbReference type="Proteomes" id="UP000250163"/>
    </source>
</evidence>
<gene>
    <name evidence="8" type="ORF">MORIYA_0196</name>
</gene>
<dbReference type="InterPro" id="IPR004089">
    <property type="entry name" value="MCPsignal_dom"/>
</dbReference>
<dbReference type="Proteomes" id="UP000250163">
    <property type="component" value="Chromosome MORIYA"/>
</dbReference>
<feature type="transmembrane region" description="Helical" evidence="5">
    <location>
        <begin position="160"/>
        <end position="178"/>
    </location>
</feature>
<dbReference type="EMBL" id="LS483250">
    <property type="protein sequence ID" value="SQD76674.1"/>
    <property type="molecule type" value="Genomic_DNA"/>
</dbReference>
<dbReference type="PROSITE" id="PS50111">
    <property type="entry name" value="CHEMOTAXIS_TRANSDUC_2"/>
    <property type="match status" value="1"/>
</dbReference>
<accession>A0A330LIB8</accession>
<dbReference type="RefSeq" id="WP_112711908.1">
    <property type="nucleotide sequence ID" value="NZ_LS483250.1"/>
</dbReference>
<comment type="subcellular location">
    <subcellularLocation>
        <location evidence="1">Membrane</location>
    </subcellularLocation>
</comment>
<evidence type="ECO:0000256" key="4">
    <source>
        <dbReference type="SAM" id="Coils"/>
    </source>
</evidence>
<evidence type="ECO:0000313" key="8">
    <source>
        <dbReference type="EMBL" id="SQD76674.1"/>
    </source>
</evidence>
<evidence type="ECO:0000256" key="3">
    <source>
        <dbReference type="PROSITE-ProRule" id="PRU00284"/>
    </source>
</evidence>
<evidence type="ECO:0000256" key="2">
    <source>
        <dbReference type="ARBA" id="ARBA00023224"/>
    </source>
</evidence>
<dbReference type="AlphaFoldDB" id="A0A330LIB8"/>
<keyword evidence="2 3" id="KW-0807">Transducer</keyword>
<dbReference type="CDD" id="cd00130">
    <property type="entry name" value="PAS"/>
    <property type="match status" value="1"/>
</dbReference>
<keyword evidence="5" id="KW-1133">Transmembrane helix</keyword>
<sequence>MANISSQLISLTNCNGEYTHVNDDFCNALGYSQEELQGKDSRELDSQVMPKSVQEEIKKTLAQGYSWQGILPKAQKNGQTVWLDSFITPQFENGKITGHQAVSALATPQLISRASNIYKNLNGKRFLFEFTRVQKFAFLTLLSFTAQIFIFTYLGLTTAIIAAVAALTPMIVFWQDIIPMAQKAQQMQSTFDSVSRQVYFGKGTASVFDFNMGLLKTKIKAILERTLDSTKPIQKIIQTVSAGTEQIRANLETQQQELTEVSTAMSQMLASTEQIVTNSVATSEEINATFDLCETAQTSINTTTAEIKILADDVEQASAAADKLNREAQNVGQLMADIQSIADQTNLLALNAAIEAARAGEQGRGFAVVADEVRTLSSRTQGTAVHIHTSLSAMLETISDWLVMMKKNKDNADNCVAHAEQSDRAIAIIHEKMQAMADLSMQIATAAEQQSIVSNEINHHVIEIKQGAERNWQHTETVVTQMDELKIDVNNISNLAKTFMPEG</sequence>
<dbReference type="GO" id="GO:0016020">
    <property type="term" value="C:membrane"/>
    <property type="evidence" value="ECO:0007669"/>
    <property type="project" value="UniProtKB-SubCell"/>
</dbReference>
<dbReference type="PROSITE" id="PS50112">
    <property type="entry name" value="PAS"/>
    <property type="match status" value="1"/>
</dbReference>
<keyword evidence="5" id="KW-0472">Membrane</keyword>
<name>A0A330LIB8_9GAMM</name>
<keyword evidence="4" id="KW-0175">Coiled coil</keyword>
<feature type="coiled-coil region" evidence="4">
    <location>
        <begin position="307"/>
        <end position="334"/>
    </location>
</feature>
<organism evidence="8 9">
    <name type="scientific">Moritella yayanosii</name>
    <dbReference type="NCBI Taxonomy" id="69539"/>
    <lineage>
        <taxon>Bacteria</taxon>
        <taxon>Pseudomonadati</taxon>
        <taxon>Pseudomonadota</taxon>
        <taxon>Gammaproteobacteria</taxon>
        <taxon>Alteromonadales</taxon>
        <taxon>Moritellaceae</taxon>
        <taxon>Moritella</taxon>
    </lineage>
</organism>
<dbReference type="KEGG" id="mya:MORIYA_0196"/>
<dbReference type="Gene3D" id="3.30.450.20">
    <property type="entry name" value="PAS domain"/>
    <property type="match status" value="1"/>
</dbReference>
<dbReference type="InterPro" id="IPR000014">
    <property type="entry name" value="PAS"/>
</dbReference>
<reference evidence="9" key="1">
    <citation type="submission" date="2018-05" db="EMBL/GenBank/DDBJ databases">
        <authorList>
            <person name="Cea G.-C."/>
            <person name="William W."/>
        </authorList>
    </citation>
    <scope>NUCLEOTIDE SEQUENCE [LARGE SCALE GENOMIC DNA]</scope>
    <source>
        <strain evidence="9">DB21MT 5</strain>
    </source>
</reference>
<evidence type="ECO:0000256" key="5">
    <source>
        <dbReference type="SAM" id="Phobius"/>
    </source>
</evidence>
<dbReference type="PANTHER" id="PTHR32089">
    <property type="entry name" value="METHYL-ACCEPTING CHEMOTAXIS PROTEIN MCPB"/>
    <property type="match status" value="1"/>
</dbReference>
<dbReference type="SUPFAM" id="SSF58104">
    <property type="entry name" value="Methyl-accepting chemotaxis protein (MCP) signaling domain"/>
    <property type="match status" value="1"/>
</dbReference>
<keyword evidence="5" id="KW-0812">Transmembrane</keyword>